<evidence type="ECO:0000313" key="2">
    <source>
        <dbReference type="Proteomes" id="UP001286313"/>
    </source>
</evidence>
<sequence length="96" mass="10459">MNTACLGEAGEATGLLPPTVLPLASSIPYPTSVQKLRESGLIAHWLNRELSNASECLQPPTSDRYDFIQSLPLPAFLGSILMVLTGEYELCLIHIY</sequence>
<keyword evidence="2" id="KW-1185">Reference proteome</keyword>
<evidence type="ECO:0000313" key="1">
    <source>
        <dbReference type="EMBL" id="KAK3895690.1"/>
    </source>
</evidence>
<name>A0AAE1L6E9_PETCI</name>
<comment type="caution">
    <text evidence="1">The sequence shown here is derived from an EMBL/GenBank/DDBJ whole genome shotgun (WGS) entry which is preliminary data.</text>
</comment>
<gene>
    <name evidence="1" type="ORF">Pcinc_000613</name>
</gene>
<protein>
    <submittedName>
        <fullName evidence="1">Uncharacterized protein</fullName>
    </submittedName>
</protein>
<dbReference type="AlphaFoldDB" id="A0AAE1L6E9"/>
<reference evidence="1" key="1">
    <citation type="submission" date="2023-10" db="EMBL/GenBank/DDBJ databases">
        <title>Genome assemblies of two species of porcelain crab, Petrolisthes cinctipes and Petrolisthes manimaculis (Anomura: Porcellanidae).</title>
        <authorList>
            <person name="Angst P."/>
        </authorList>
    </citation>
    <scope>NUCLEOTIDE SEQUENCE</scope>
    <source>
        <strain evidence="1">PB745_01</strain>
        <tissue evidence="1">Gill</tissue>
    </source>
</reference>
<organism evidence="1 2">
    <name type="scientific">Petrolisthes cinctipes</name>
    <name type="common">Flat porcelain crab</name>
    <dbReference type="NCBI Taxonomy" id="88211"/>
    <lineage>
        <taxon>Eukaryota</taxon>
        <taxon>Metazoa</taxon>
        <taxon>Ecdysozoa</taxon>
        <taxon>Arthropoda</taxon>
        <taxon>Crustacea</taxon>
        <taxon>Multicrustacea</taxon>
        <taxon>Malacostraca</taxon>
        <taxon>Eumalacostraca</taxon>
        <taxon>Eucarida</taxon>
        <taxon>Decapoda</taxon>
        <taxon>Pleocyemata</taxon>
        <taxon>Anomura</taxon>
        <taxon>Galatheoidea</taxon>
        <taxon>Porcellanidae</taxon>
        <taxon>Petrolisthes</taxon>
    </lineage>
</organism>
<dbReference type="Proteomes" id="UP001286313">
    <property type="component" value="Unassembled WGS sequence"/>
</dbReference>
<proteinExistence type="predicted"/>
<accession>A0AAE1L6E9</accession>
<dbReference type="EMBL" id="JAWQEG010000033">
    <property type="protein sequence ID" value="KAK3895690.1"/>
    <property type="molecule type" value="Genomic_DNA"/>
</dbReference>